<dbReference type="RefSeq" id="WP_147646184.1">
    <property type="nucleotide sequence ID" value="NZ_CP042806.1"/>
</dbReference>
<dbReference type="EC" id="2.1.1.-" evidence="6"/>
<keyword evidence="2 6" id="KW-0698">rRNA processing</keyword>
<dbReference type="KEGG" id="talb:FTW19_02580"/>
<dbReference type="Pfam" id="PF02527">
    <property type="entry name" value="GidB"/>
    <property type="match status" value="1"/>
</dbReference>
<dbReference type="PANTHER" id="PTHR31760:SF0">
    <property type="entry name" value="S-ADENOSYL-L-METHIONINE-DEPENDENT METHYLTRANSFERASES SUPERFAMILY PROTEIN"/>
    <property type="match status" value="1"/>
</dbReference>
<dbReference type="GO" id="GO:0070043">
    <property type="term" value="F:rRNA (guanine-N7-)-methyltransferase activity"/>
    <property type="evidence" value="ECO:0007669"/>
    <property type="project" value="UniProtKB-UniRule"/>
</dbReference>
<evidence type="ECO:0000256" key="2">
    <source>
        <dbReference type="ARBA" id="ARBA00022552"/>
    </source>
</evidence>
<comment type="function">
    <text evidence="6">Specifically methylates the N7 position of a guanine in 16S rRNA.</text>
</comment>
<comment type="subcellular location">
    <subcellularLocation>
        <location evidence="6">Cytoplasm</location>
    </subcellularLocation>
</comment>
<keyword evidence="8" id="KW-1185">Reference proteome</keyword>
<dbReference type="InterPro" id="IPR003682">
    <property type="entry name" value="rRNA_ssu_MeTfrase_G"/>
</dbReference>
<dbReference type="InterPro" id="IPR029063">
    <property type="entry name" value="SAM-dependent_MTases_sf"/>
</dbReference>
<evidence type="ECO:0000256" key="3">
    <source>
        <dbReference type="ARBA" id="ARBA00022603"/>
    </source>
</evidence>
<dbReference type="Gene3D" id="3.40.50.150">
    <property type="entry name" value="Vaccinia Virus protein VP39"/>
    <property type="match status" value="1"/>
</dbReference>
<feature type="binding site" evidence="6">
    <location>
        <position position="80"/>
    </location>
    <ligand>
        <name>S-adenosyl-L-methionine</name>
        <dbReference type="ChEBI" id="CHEBI:59789"/>
    </ligand>
</feature>
<sequence length="204" mass="22022">MTTLSLETMESLLQPYLPSGVPAGVAEKLSGYLDLLLKWNARTNLTAIRQPEEMVRRHFGESLFAGGLLPAETGTLLDLGSGGGFPGIPIQILRPETAVTLAESQGKKAAFLREVVRTLGLKTAVWGDRAEKLAESFDVVAMRAVDKMQEMIPVAEKLVGPGGYLMLLTTRVQVEELRRPARFVVPLPGSVDGVVALFHVEQAG</sequence>
<reference evidence="7 8" key="1">
    <citation type="submission" date="2019-08" db="EMBL/GenBank/DDBJ databases">
        <title>Complete genome sequence of Terriglobus albidus strain ORNL.</title>
        <authorList>
            <person name="Podar M."/>
        </authorList>
    </citation>
    <scope>NUCLEOTIDE SEQUENCE [LARGE SCALE GENOMIC DNA]</scope>
    <source>
        <strain evidence="7 8">ORNL</strain>
    </source>
</reference>
<feature type="binding site" evidence="6">
    <location>
        <position position="85"/>
    </location>
    <ligand>
        <name>S-adenosyl-L-methionine</name>
        <dbReference type="ChEBI" id="CHEBI:59789"/>
    </ligand>
</feature>
<accession>A0A5B9E4S3</accession>
<feature type="binding site" evidence="6">
    <location>
        <position position="143"/>
    </location>
    <ligand>
        <name>S-adenosyl-L-methionine</name>
        <dbReference type="ChEBI" id="CHEBI:59789"/>
    </ligand>
</feature>
<dbReference type="OrthoDB" id="9808773at2"/>
<dbReference type="AlphaFoldDB" id="A0A5B9E4S3"/>
<dbReference type="GO" id="GO:0005829">
    <property type="term" value="C:cytosol"/>
    <property type="evidence" value="ECO:0007669"/>
    <property type="project" value="TreeGrafter"/>
</dbReference>
<evidence type="ECO:0000313" key="7">
    <source>
        <dbReference type="EMBL" id="QEE26988.1"/>
    </source>
</evidence>
<keyword evidence="4 6" id="KW-0808">Transferase</keyword>
<keyword evidence="3 6" id="KW-0489">Methyltransferase</keyword>
<dbReference type="EMBL" id="CP042806">
    <property type="protein sequence ID" value="QEE26988.1"/>
    <property type="molecule type" value="Genomic_DNA"/>
</dbReference>
<dbReference type="PANTHER" id="PTHR31760">
    <property type="entry name" value="S-ADENOSYL-L-METHIONINE-DEPENDENT METHYLTRANSFERASES SUPERFAMILY PROTEIN"/>
    <property type="match status" value="1"/>
</dbReference>
<evidence type="ECO:0000256" key="1">
    <source>
        <dbReference type="ARBA" id="ARBA00022490"/>
    </source>
</evidence>
<evidence type="ECO:0000256" key="6">
    <source>
        <dbReference type="HAMAP-Rule" id="MF_00074"/>
    </source>
</evidence>
<organism evidence="7 8">
    <name type="scientific">Terriglobus albidus</name>
    <dbReference type="NCBI Taxonomy" id="1592106"/>
    <lineage>
        <taxon>Bacteria</taxon>
        <taxon>Pseudomonadati</taxon>
        <taxon>Acidobacteriota</taxon>
        <taxon>Terriglobia</taxon>
        <taxon>Terriglobales</taxon>
        <taxon>Acidobacteriaceae</taxon>
        <taxon>Terriglobus</taxon>
    </lineage>
</organism>
<keyword evidence="5 6" id="KW-0949">S-adenosyl-L-methionine</keyword>
<dbReference type="HAMAP" id="MF_00074">
    <property type="entry name" value="16SrRNA_methyltr_G"/>
    <property type="match status" value="1"/>
</dbReference>
<gene>
    <name evidence="6 7" type="primary">rsmG</name>
    <name evidence="7" type="ORF">FTW19_02580</name>
</gene>
<comment type="similarity">
    <text evidence="6">Belongs to the methyltransferase superfamily. RNA methyltransferase RsmG family.</text>
</comment>
<evidence type="ECO:0000256" key="5">
    <source>
        <dbReference type="ARBA" id="ARBA00022691"/>
    </source>
</evidence>
<keyword evidence="1 6" id="KW-0963">Cytoplasm</keyword>
<dbReference type="SUPFAM" id="SSF53335">
    <property type="entry name" value="S-adenosyl-L-methionine-dependent methyltransferases"/>
    <property type="match status" value="1"/>
</dbReference>
<feature type="binding site" evidence="6">
    <location>
        <begin position="130"/>
        <end position="131"/>
    </location>
    <ligand>
        <name>S-adenosyl-L-methionine</name>
        <dbReference type="ChEBI" id="CHEBI:59789"/>
    </ligand>
</feature>
<name>A0A5B9E4S3_9BACT</name>
<evidence type="ECO:0000313" key="8">
    <source>
        <dbReference type="Proteomes" id="UP000321820"/>
    </source>
</evidence>
<dbReference type="NCBIfam" id="TIGR00138">
    <property type="entry name" value="rsmG_gidB"/>
    <property type="match status" value="1"/>
</dbReference>
<comment type="caution">
    <text evidence="6">Lacks conserved residue(s) required for the propagation of feature annotation.</text>
</comment>
<proteinExistence type="inferred from homology"/>
<evidence type="ECO:0000256" key="4">
    <source>
        <dbReference type="ARBA" id="ARBA00022679"/>
    </source>
</evidence>
<dbReference type="Proteomes" id="UP000321820">
    <property type="component" value="Chromosome"/>
</dbReference>
<protein>
    <recommendedName>
        <fullName evidence="6">Ribosomal RNA small subunit methyltransferase G</fullName>
        <ecNumber evidence="6">2.1.1.-</ecNumber>
    </recommendedName>
    <alternativeName>
        <fullName evidence="6">16S rRNA 7-methylguanosine methyltransferase</fullName>
        <shortName evidence="6">16S rRNA m7G methyltransferase</shortName>
    </alternativeName>
</protein>